<name>A0A7S1XD23_9RHOD</name>
<evidence type="ECO:0000256" key="1">
    <source>
        <dbReference type="SAM" id="MobiDB-lite"/>
    </source>
</evidence>
<feature type="region of interest" description="Disordered" evidence="1">
    <location>
        <begin position="74"/>
        <end position="104"/>
    </location>
</feature>
<dbReference type="AlphaFoldDB" id="A0A7S1XD23"/>
<protein>
    <submittedName>
        <fullName evidence="2">Uncharacterized protein</fullName>
    </submittedName>
</protein>
<sequence length="104" mass="11430">MVASCPPLRWKRAKLRQCSPSPDRGLHIFCRNSSFAAFTCFRFFFFSHGKPVLPSLGSAELRTTRCLAATDRSTTTPRGISFRVDEEPDETTTSGRAGKGSAEG</sequence>
<evidence type="ECO:0000313" key="2">
    <source>
        <dbReference type="EMBL" id="CAD9229914.1"/>
    </source>
</evidence>
<accession>A0A7S1XD23</accession>
<gene>
    <name evidence="2" type="ORF">CCAE0312_LOCUS2267</name>
</gene>
<proteinExistence type="predicted"/>
<dbReference type="EMBL" id="HBGH01004097">
    <property type="protein sequence ID" value="CAD9229914.1"/>
    <property type="molecule type" value="Transcribed_RNA"/>
</dbReference>
<reference evidence="2" key="1">
    <citation type="submission" date="2021-01" db="EMBL/GenBank/DDBJ databases">
        <authorList>
            <person name="Corre E."/>
            <person name="Pelletier E."/>
            <person name="Niang G."/>
            <person name="Scheremetjew M."/>
            <person name="Finn R."/>
            <person name="Kale V."/>
            <person name="Holt S."/>
            <person name="Cochrane G."/>
            <person name="Meng A."/>
            <person name="Brown T."/>
            <person name="Cohen L."/>
        </authorList>
    </citation>
    <scope>NUCLEOTIDE SEQUENCE</scope>
    <source>
        <strain evidence="2">SAG 36.94</strain>
    </source>
</reference>
<organism evidence="2">
    <name type="scientific">Compsopogon caeruleus</name>
    <dbReference type="NCBI Taxonomy" id="31354"/>
    <lineage>
        <taxon>Eukaryota</taxon>
        <taxon>Rhodophyta</taxon>
        <taxon>Compsopogonophyceae</taxon>
        <taxon>Compsopogonales</taxon>
        <taxon>Compsopogonaceae</taxon>
        <taxon>Compsopogon</taxon>
    </lineage>
</organism>